<dbReference type="InterPro" id="IPR011990">
    <property type="entry name" value="TPR-like_helical_dom_sf"/>
</dbReference>
<dbReference type="InterPro" id="IPR019734">
    <property type="entry name" value="TPR_rpt"/>
</dbReference>
<accession>A0ABS5SHX5</accession>
<evidence type="ECO:0000256" key="1">
    <source>
        <dbReference type="PROSITE-ProRule" id="PRU00339"/>
    </source>
</evidence>
<keyword evidence="3" id="KW-1185">Reference proteome</keyword>
<dbReference type="PROSITE" id="PS50005">
    <property type="entry name" value="TPR"/>
    <property type="match status" value="1"/>
</dbReference>
<dbReference type="SUPFAM" id="SSF48452">
    <property type="entry name" value="TPR-like"/>
    <property type="match status" value="2"/>
</dbReference>
<dbReference type="PANTHER" id="PTHR44216">
    <property type="entry name" value="PROTEIN O-MANNOSYL-TRANSFERASE TMTC2"/>
    <property type="match status" value="1"/>
</dbReference>
<dbReference type="GeneID" id="79186208"/>
<comment type="caution">
    <text evidence="2">The sequence shown here is derived from an EMBL/GenBank/DDBJ whole genome shotgun (WGS) entry which is preliminary data.</text>
</comment>
<sequence>MNATSTHGHDTDRQHVMARGHAALRRGDIDTARTCFVALRAEGPDDPAALHGLACVALAAGRADLAISLAGQAVRRAPHGPFHEVLARALLARGHHMAAQAAIRAACLCQPDDVPVLLACAEIMETTGDTWAAVQAYGRAVSLSAPHDMRARTLHARFLWRRGQRDAAIQQMHHVVRRAPGEGVHVRELAEMLVAHHQREQAEDVLRAGLEHAPDDGAARSLLGALLFARGRMGPAADMLERAMAHDPQAETASNLGLARMALGDMSGARAAFAVAMRLRPDDMRIQLNHATGLFEGGSVAQAATIHETILTHAPPPDRETQARARFNLGVARLAQGKLAQGWALWDARLEFQPPHPSAGHLPRWDGGALPAGRKLLVHMQGQGLGDAVHFLRYVRLAARRVPVVLEVPSPLRRLAATLRQDMAHSVKIITRNINKNADVVAQCDLFSLPHLLGADSVPSFMPYLGESPWQRPAARSGLLRIGLCHAGNAAYRFDARRSLSVDALSALKDIAGVEFISLRPPAEGKMDPSFVRHELLPDADLLDTARLIATLDLVISVDTLVAHLAGAMGCPVWLLCRFGGDWRWSTAFDLPAPITGTSQPENGVQSTLRRPASRWYPTLRLFRQERLLPPQQAWTQVMATLSRTLNAWVAEQVPDIHP</sequence>
<dbReference type="EMBL" id="JABLUU010000001">
    <property type="protein sequence ID" value="MBT0673898.1"/>
    <property type="molecule type" value="Genomic_DNA"/>
</dbReference>
<dbReference type="Gene3D" id="1.25.40.10">
    <property type="entry name" value="Tetratricopeptide repeat domain"/>
    <property type="match status" value="2"/>
</dbReference>
<keyword evidence="1" id="KW-0802">TPR repeat</keyword>
<dbReference type="PANTHER" id="PTHR44216:SF3">
    <property type="entry name" value="PROTEIN O-MANNOSYL-TRANSFERASE TMTC2"/>
    <property type="match status" value="1"/>
</dbReference>
<evidence type="ECO:0000313" key="3">
    <source>
        <dbReference type="Proteomes" id="UP001519538"/>
    </source>
</evidence>
<name>A0ABS5SHX5_9PROT</name>
<protein>
    <submittedName>
        <fullName evidence="2">Tetratricopeptide repeat protein</fullName>
    </submittedName>
</protein>
<evidence type="ECO:0000313" key="2">
    <source>
        <dbReference type="EMBL" id="MBT0673898.1"/>
    </source>
</evidence>
<dbReference type="InterPro" id="IPR052384">
    <property type="entry name" value="TMTC_O-mannosyltransferase"/>
</dbReference>
<dbReference type="Pfam" id="PF13432">
    <property type="entry name" value="TPR_16"/>
    <property type="match status" value="1"/>
</dbReference>
<dbReference type="Pfam" id="PF01075">
    <property type="entry name" value="Glyco_transf_9"/>
    <property type="match status" value="1"/>
</dbReference>
<dbReference type="SUPFAM" id="SSF53756">
    <property type="entry name" value="UDP-Glycosyltransferase/glycogen phosphorylase"/>
    <property type="match status" value="1"/>
</dbReference>
<dbReference type="Proteomes" id="UP001519538">
    <property type="component" value="Unassembled WGS sequence"/>
</dbReference>
<dbReference type="Pfam" id="PF14559">
    <property type="entry name" value="TPR_19"/>
    <property type="match status" value="1"/>
</dbReference>
<proteinExistence type="predicted"/>
<reference evidence="2 3" key="1">
    <citation type="journal article" date="2021" name="Astrobiology">
        <title>Bacterial Cellulose Retains Robustness but Its Synthesis Declines After Exposure to a Mars-Like Environment Simulated Outside the International Space Station.</title>
        <authorList>
            <person name="Orlovska I."/>
            <person name="Podolich O."/>
            <person name="Kukharenko O."/>
            <person name="Zaets I."/>
            <person name="Reva O."/>
            <person name="Khirunenko L."/>
            <person name="Zmejkoski D."/>
            <person name="Rogalsky S."/>
            <person name="Barh D."/>
            <person name="Tiwari S."/>
            <person name="Kumavath R."/>
            <person name="Goes-Neto A."/>
            <person name="Azevedo V."/>
            <person name="Brenig B."/>
            <person name="Ghosh P."/>
            <person name="de Vera J.P."/>
            <person name="Kozyrovska N."/>
        </authorList>
    </citation>
    <scope>NUCLEOTIDE SEQUENCE [LARGE SCALE GENOMIC DNA]</scope>
    <source>
        <strain evidence="2 3">IMBG 311</strain>
    </source>
</reference>
<feature type="repeat" description="TPR" evidence="1">
    <location>
        <begin position="250"/>
        <end position="283"/>
    </location>
</feature>
<gene>
    <name evidence="2" type="ORF">HNO79_00585</name>
</gene>
<dbReference type="SMART" id="SM00028">
    <property type="entry name" value="TPR"/>
    <property type="match status" value="5"/>
</dbReference>
<dbReference type="InterPro" id="IPR002201">
    <property type="entry name" value="Glyco_trans_9"/>
</dbReference>
<organism evidence="2 3">
    <name type="scientific">Komagataeibacter oboediens</name>
    <dbReference type="NCBI Taxonomy" id="65958"/>
    <lineage>
        <taxon>Bacteria</taxon>
        <taxon>Pseudomonadati</taxon>
        <taxon>Pseudomonadota</taxon>
        <taxon>Alphaproteobacteria</taxon>
        <taxon>Acetobacterales</taxon>
        <taxon>Acetobacteraceae</taxon>
        <taxon>Komagataeibacter</taxon>
    </lineage>
</organism>
<dbReference type="Gene3D" id="3.40.50.2000">
    <property type="entry name" value="Glycogen Phosphorylase B"/>
    <property type="match status" value="1"/>
</dbReference>
<dbReference type="RefSeq" id="WP_214164349.1">
    <property type="nucleotide sequence ID" value="NZ_JABLUU010000001.1"/>
</dbReference>